<evidence type="ECO:0000256" key="3">
    <source>
        <dbReference type="RuleBase" id="RU003719"/>
    </source>
</evidence>
<comment type="similarity">
    <text evidence="3">Belongs to the D-isomer specific 2-hydroxyacid dehydrogenase family.</text>
</comment>
<evidence type="ECO:0000256" key="2">
    <source>
        <dbReference type="ARBA" id="ARBA00023027"/>
    </source>
</evidence>
<dbReference type="Pfam" id="PF02826">
    <property type="entry name" value="2-Hacid_dh_C"/>
    <property type="match status" value="1"/>
</dbReference>
<dbReference type="InterPro" id="IPR006140">
    <property type="entry name" value="D-isomer_DH_NAD-bd"/>
</dbReference>
<name>A0A9X9WXK3_9PROT</name>
<evidence type="ECO:0000256" key="1">
    <source>
        <dbReference type="ARBA" id="ARBA00023002"/>
    </source>
</evidence>
<sequence length="325" mass="35176">MPPMLPPRETLTICFAHVAYRFGDRFALRNTGMKFIEARDRAALDAAVGQADVLVCSGMWRNDLPQIAPKLRFVQSASAGTDQYDREVLKKAGIRLASGQGINANAVSEHAIALMLALLRRIPEARDNQARHIWRGMMGDFSKREDEAGGKTAVVVGLGRIGGRIARLCKALGMKVVGVRRDVAGGAEGADEVHSFRDLKGLLPRADFLILACPLTDETRGLIDAEAIGLLKPTAQIINVARGRVVDEPALVAALAAQKIKGAALDVTAEEPLPGDSPLWDMPHVLITPHTGGETHMYEDNVLDFMLENIARLQRGETALVNQIV</sequence>
<evidence type="ECO:0000313" key="6">
    <source>
        <dbReference type="EMBL" id="MBR0671882.1"/>
    </source>
</evidence>
<proteinExistence type="inferred from homology"/>
<protein>
    <submittedName>
        <fullName evidence="6">D-2-hydroxyacid dehydrogenase</fullName>
    </submittedName>
</protein>
<dbReference type="PANTHER" id="PTHR43333">
    <property type="entry name" value="2-HACID_DH_C DOMAIN-CONTAINING PROTEIN"/>
    <property type="match status" value="1"/>
</dbReference>
<dbReference type="Proteomes" id="UP001138751">
    <property type="component" value="Unassembled WGS sequence"/>
</dbReference>
<evidence type="ECO:0000259" key="5">
    <source>
        <dbReference type="Pfam" id="PF02826"/>
    </source>
</evidence>
<dbReference type="InterPro" id="IPR006139">
    <property type="entry name" value="D-isomer_2_OHA_DH_cat_dom"/>
</dbReference>
<dbReference type="Gene3D" id="3.40.50.720">
    <property type="entry name" value="NAD(P)-binding Rossmann-like Domain"/>
    <property type="match status" value="2"/>
</dbReference>
<dbReference type="SUPFAM" id="SSF51735">
    <property type="entry name" value="NAD(P)-binding Rossmann-fold domains"/>
    <property type="match status" value="1"/>
</dbReference>
<organism evidence="6 7">
    <name type="scientific">Neoroseomonas soli</name>
    <dbReference type="NCBI Taxonomy" id="1081025"/>
    <lineage>
        <taxon>Bacteria</taxon>
        <taxon>Pseudomonadati</taxon>
        <taxon>Pseudomonadota</taxon>
        <taxon>Alphaproteobacteria</taxon>
        <taxon>Acetobacterales</taxon>
        <taxon>Acetobacteraceae</taxon>
        <taxon>Neoroseomonas</taxon>
    </lineage>
</organism>
<keyword evidence="1 3" id="KW-0560">Oxidoreductase</keyword>
<dbReference type="AlphaFoldDB" id="A0A9X9WXK3"/>
<evidence type="ECO:0000313" key="7">
    <source>
        <dbReference type="Proteomes" id="UP001138751"/>
    </source>
</evidence>
<feature type="domain" description="D-isomer specific 2-hydroxyacid dehydrogenase NAD-binding" evidence="5">
    <location>
        <begin position="112"/>
        <end position="292"/>
    </location>
</feature>
<dbReference type="PANTHER" id="PTHR43333:SF1">
    <property type="entry name" value="D-ISOMER SPECIFIC 2-HYDROXYACID DEHYDROGENASE NAD-BINDING DOMAIN-CONTAINING PROTEIN"/>
    <property type="match status" value="1"/>
</dbReference>
<dbReference type="SUPFAM" id="SSF52283">
    <property type="entry name" value="Formate/glycerate dehydrogenase catalytic domain-like"/>
    <property type="match status" value="1"/>
</dbReference>
<dbReference type="GO" id="GO:0051287">
    <property type="term" value="F:NAD binding"/>
    <property type="evidence" value="ECO:0007669"/>
    <property type="project" value="InterPro"/>
</dbReference>
<feature type="domain" description="D-isomer specific 2-hydroxyacid dehydrogenase catalytic" evidence="4">
    <location>
        <begin position="33"/>
        <end position="318"/>
    </location>
</feature>
<dbReference type="GO" id="GO:0016616">
    <property type="term" value="F:oxidoreductase activity, acting on the CH-OH group of donors, NAD or NADP as acceptor"/>
    <property type="evidence" value="ECO:0007669"/>
    <property type="project" value="InterPro"/>
</dbReference>
<reference evidence="6" key="1">
    <citation type="submission" date="2020-01" db="EMBL/GenBank/DDBJ databases">
        <authorList>
            <person name="Rat A."/>
        </authorList>
    </citation>
    <scope>NUCLEOTIDE SEQUENCE</scope>
    <source>
        <strain evidence="6">LMG 31231</strain>
    </source>
</reference>
<keyword evidence="2" id="KW-0520">NAD</keyword>
<accession>A0A9X9WXK3</accession>
<gene>
    <name evidence="6" type="ORF">GXW76_11940</name>
</gene>
<keyword evidence="7" id="KW-1185">Reference proteome</keyword>
<dbReference type="EMBL" id="JAAEDM010000028">
    <property type="protein sequence ID" value="MBR0671882.1"/>
    <property type="molecule type" value="Genomic_DNA"/>
</dbReference>
<reference evidence="6" key="2">
    <citation type="journal article" date="2021" name="Syst. Appl. Microbiol.">
        <title>Roseomonas hellenica sp. nov., isolated from roots of wild-growing Alkanna tinctoria.</title>
        <authorList>
            <person name="Rat A."/>
            <person name="Naranjo H.D."/>
            <person name="Lebbe L."/>
            <person name="Cnockaert M."/>
            <person name="Krigas N."/>
            <person name="Grigoriadou K."/>
            <person name="Maloupa E."/>
            <person name="Willems A."/>
        </authorList>
    </citation>
    <scope>NUCLEOTIDE SEQUENCE</scope>
    <source>
        <strain evidence="6">LMG 31231</strain>
    </source>
</reference>
<evidence type="ECO:0000259" key="4">
    <source>
        <dbReference type="Pfam" id="PF00389"/>
    </source>
</evidence>
<comment type="caution">
    <text evidence="6">The sequence shown here is derived from an EMBL/GenBank/DDBJ whole genome shotgun (WGS) entry which is preliminary data.</text>
</comment>
<dbReference type="InterPro" id="IPR036291">
    <property type="entry name" value="NAD(P)-bd_dom_sf"/>
</dbReference>
<dbReference type="CDD" id="cd05300">
    <property type="entry name" value="2-Hacid_dh_1"/>
    <property type="match status" value="1"/>
</dbReference>
<dbReference type="Pfam" id="PF00389">
    <property type="entry name" value="2-Hacid_dh"/>
    <property type="match status" value="1"/>
</dbReference>